<keyword evidence="6 9" id="KW-1133">Transmembrane helix</keyword>
<dbReference type="OrthoDB" id="9788905at2"/>
<evidence type="ECO:0000313" key="10">
    <source>
        <dbReference type="EMBL" id="PQL20977.1"/>
    </source>
</evidence>
<evidence type="ECO:0000256" key="3">
    <source>
        <dbReference type="ARBA" id="ARBA00022448"/>
    </source>
</evidence>
<dbReference type="RefSeq" id="WP_105090430.1">
    <property type="nucleotide sequence ID" value="NZ_PPDB01000001.1"/>
</dbReference>
<comment type="similarity">
    <text evidence="2 8">Belongs to the ABC-3 integral membrane protein family.</text>
</comment>
<feature type="transmembrane region" description="Helical" evidence="9">
    <location>
        <begin position="142"/>
        <end position="162"/>
    </location>
</feature>
<keyword evidence="11" id="KW-1185">Reference proteome</keyword>
<dbReference type="InterPro" id="IPR037294">
    <property type="entry name" value="ABC_BtuC-like"/>
</dbReference>
<evidence type="ECO:0000256" key="2">
    <source>
        <dbReference type="ARBA" id="ARBA00008034"/>
    </source>
</evidence>
<evidence type="ECO:0000256" key="5">
    <source>
        <dbReference type="ARBA" id="ARBA00022692"/>
    </source>
</evidence>
<feature type="transmembrane region" description="Helical" evidence="9">
    <location>
        <begin position="174"/>
        <end position="197"/>
    </location>
</feature>
<dbReference type="InterPro" id="IPR001626">
    <property type="entry name" value="ABC_TroCD"/>
</dbReference>
<feature type="transmembrane region" description="Helical" evidence="9">
    <location>
        <begin position="256"/>
        <end position="282"/>
    </location>
</feature>
<dbReference type="EMBL" id="PPDB01000001">
    <property type="protein sequence ID" value="PQL20977.1"/>
    <property type="molecule type" value="Genomic_DNA"/>
</dbReference>
<dbReference type="GO" id="GO:0010043">
    <property type="term" value="P:response to zinc ion"/>
    <property type="evidence" value="ECO:0007669"/>
    <property type="project" value="TreeGrafter"/>
</dbReference>
<evidence type="ECO:0000256" key="6">
    <source>
        <dbReference type="ARBA" id="ARBA00022989"/>
    </source>
</evidence>
<proteinExistence type="inferred from homology"/>
<dbReference type="GO" id="GO:0055085">
    <property type="term" value="P:transmembrane transport"/>
    <property type="evidence" value="ECO:0007669"/>
    <property type="project" value="InterPro"/>
</dbReference>
<dbReference type="CDD" id="cd06550">
    <property type="entry name" value="TM_ABC_iron-siderophores_like"/>
    <property type="match status" value="1"/>
</dbReference>
<keyword evidence="5 8" id="KW-0812">Transmembrane</keyword>
<dbReference type="Pfam" id="PF00950">
    <property type="entry name" value="ABC-3"/>
    <property type="match status" value="1"/>
</dbReference>
<comment type="subcellular location">
    <subcellularLocation>
        <location evidence="1 8">Cell membrane</location>
        <topology evidence="1 8">Multi-pass membrane protein</topology>
    </subcellularLocation>
</comment>
<keyword evidence="3 8" id="KW-0813">Transport</keyword>
<evidence type="ECO:0000256" key="7">
    <source>
        <dbReference type="ARBA" id="ARBA00023136"/>
    </source>
</evidence>
<feature type="transmembrane region" description="Helical" evidence="9">
    <location>
        <begin position="203"/>
        <end position="223"/>
    </location>
</feature>
<feature type="transmembrane region" description="Helical" evidence="9">
    <location>
        <begin position="88"/>
        <end position="108"/>
    </location>
</feature>
<keyword evidence="7 9" id="KW-0472">Membrane</keyword>
<evidence type="ECO:0000256" key="9">
    <source>
        <dbReference type="SAM" id="Phobius"/>
    </source>
</evidence>
<protein>
    <submittedName>
        <fullName evidence="10">Metal ABC transporter permease</fullName>
    </submittedName>
</protein>
<dbReference type="Gene3D" id="1.10.3470.10">
    <property type="entry name" value="ABC transporter involved in vitamin B12 uptake, BtuC"/>
    <property type="match status" value="1"/>
</dbReference>
<feature type="transmembrane region" description="Helical" evidence="9">
    <location>
        <begin position="230"/>
        <end position="250"/>
    </location>
</feature>
<evidence type="ECO:0000313" key="11">
    <source>
        <dbReference type="Proteomes" id="UP000237916"/>
    </source>
</evidence>
<dbReference type="GO" id="GO:0043190">
    <property type="term" value="C:ATP-binding cassette (ABC) transporter complex"/>
    <property type="evidence" value="ECO:0007669"/>
    <property type="project" value="InterPro"/>
</dbReference>
<keyword evidence="4" id="KW-1003">Cell membrane</keyword>
<evidence type="ECO:0000256" key="1">
    <source>
        <dbReference type="ARBA" id="ARBA00004651"/>
    </source>
</evidence>
<name>A0A2S7ZCX8_9FIRM</name>
<dbReference type="SUPFAM" id="SSF81345">
    <property type="entry name" value="ABC transporter involved in vitamin B12 uptake, BtuC"/>
    <property type="match status" value="1"/>
</dbReference>
<sequence length="366" mass="39732">MTAHTEILLIAMAVSITCAVPGVFLVLRRMSMMADAITHTVFLGIVLAFFMTKDLNSPFLLVGATLVGVGTVWLIEMIHNTHLVNEDASIGIIFPLLFSGAIILVSLYSGNAHLDVDTALLGEIAFAPFDRFIVNGTDLGPVSLWISLSVATINLLLVILFYKELKISTFDSLLAGLFGFTPILIHYVLMTMVSLTVVASFQAVGAILVIGLMIGPAVIAYLWTDSVKAMLIGSILIGIACAVIGTEIAFTMDVSIAGSIATTIGMGLIIAVIATPKTGYIATYRRQRHLRRHYRETMMLCHIYTHMNTPVAPVENGIGTIHEHLNWTADYTYQAAANLKKRGLLYVTEGRYALTDKGIKQVKESI</sequence>
<dbReference type="PANTHER" id="PTHR30477">
    <property type="entry name" value="ABC-TRANSPORTER METAL-BINDING PROTEIN"/>
    <property type="match status" value="1"/>
</dbReference>
<feature type="transmembrane region" description="Helical" evidence="9">
    <location>
        <begin position="58"/>
        <end position="76"/>
    </location>
</feature>
<evidence type="ECO:0000256" key="8">
    <source>
        <dbReference type="RuleBase" id="RU003943"/>
    </source>
</evidence>
<gene>
    <name evidence="10" type="ORF">VEHSUH05_00695</name>
</gene>
<dbReference type="STRING" id="1298594.GCA_001312465_01360"/>
<dbReference type="AlphaFoldDB" id="A0A2S7ZCX8"/>
<reference evidence="10 11" key="1">
    <citation type="submission" date="2018-01" db="EMBL/GenBank/DDBJ databases">
        <title>Draft genome sequences of clinical isolates and type strains of oral Veillonella including Veillonella infantum sp., nov.</title>
        <authorList>
            <person name="Mashima I."/>
            <person name="Liao Y.-C."/>
            <person name="Sabharwal A."/>
            <person name="Haase E.M."/>
            <person name="Nakazawa F."/>
            <person name="Scannapieco F.A."/>
        </authorList>
    </citation>
    <scope>NUCLEOTIDE SEQUENCE [LARGE SCALE GENOMIC DNA]</scope>
    <source>
        <strain evidence="10 11">JCM 15641</strain>
    </source>
</reference>
<comment type="caution">
    <text evidence="10">The sequence shown here is derived from an EMBL/GenBank/DDBJ whole genome shotgun (WGS) entry which is preliminary data.</text>
</comment>
<feature type="transmembrane region" description="Helical" evidence="9">
    <location>
        <begin position="6"/>
        <end position="27"/>
    </location>
</feature>
<accession>A0A2S7ZCX8</accession>
<dbReference type="Proteomes" id="UP000237916">
    <property type="component" value="Unassembled WGS sequence"/>
</dbReference>
<feature type="transmembrane region" description="Helical" evidence="9">
    <location>
        <begin position="34"/>
        <end position="52"/>
    </location>
</feature>
<dbReference type="PANTHER" id="PTHR30477:SF8">
    <property type="entry name" value="METAL TRANSPORT SYSTEM MEMBRANE PROTEIN CT_070-RELATED"/>
    <property type="match status" value="1"/>
</dbReference>
<evidence type="ECO:0000256" key="4">
    <source>
        <dbReference type="ARBA" id="ARBA00022475"/>
    </source>
</evidence>
<organism evidence="10 11">
    <name type="scientific">Veillonella denticariosi JCM 15641</name>
    <dbReference type="NCBI Taxonomy" id="1298594"/>
    <lineage>
        <taxon>Bacteria</taxon>
        <taxon>Bacillati</taxon>
        <taxon>Bacillota</taxon>
        <taxon>Negativicutes</taxon>
        <taxon>Veillonellales</taxon>
        <taxon>Veillonellaceae</taxon>
        <taxon>Veillonella</taxon>
    </lineage>
</organism>